<feature type="region of interest" description="Disordered" evidence="1">
    <location>
        <begin position="1"/>
        <end position="36"/>
    </location>
</feature>
<dbReference type="OMA" id="CDEYINI"/>
<proteinExistence type="predicted"/>
<protein>
    <submittedName>
        <fullName evidence="2">Predicted protein</fullName>
    </submittedName>
</protein>
<gene>
    <name evidence="2" type="ORF">NAEGRDRAFT_67074</name>
</gene>
<dbReference type="OrthoDB" id="10266497at2759"/>
<dbReference type="RefSeq" id="XP_002677720.1">
    <property type="nucleotide sequence ID" value="XM_002677674.1"/>
</dbReference>
<keyword evidence="3" id="KW-1185">Reference proteome</keyword>
<name>D2VDX3_NAEGR</name>
<dbReference type="EMBL" id="GG738865">
    <property type="protein sequence ID" value="EFC44976.1"/>
    <property type="molecule type" value="Genomic_DNA"/>
</dbReference>
<evidence type="ECO:0000313" key="2">
    <source>
        <dbReference type="EMBL" id="EFC44976.1"/>
    </source>
</evidence>
<evidence type="ECO:0000313" key="3">
    <source>
        <dbReference type="Proteomes" id="UP000006671"/>
    </source>
</evidence>
<dbReference type="KEGG" id="ngr:NAEGRDRAFT_67074"/>
<dbReference type="InParanoid" id="D2VDX3"/>
<accession>D2VDX3</accession>
<dbReference type="AlphaFoldDB" id="D2VDX3"/>
<reference evidence="2 3" key="1">
    <citation type="journal article" date="2010" name="Cell">
        <title>The genome of Naegleria gruberi illuminates early eukaryotic versatility.</title>
        <authorList>
            <person name="Fritz-Laylin L.K."/>
            <person name="Prochnik S.E."/>
            <person name="Ginger M.L."/>
            <person name="Dacks J.B."/>
            <person name="Carpenter M.L."/>
            <person name="Field M.C."/>
            <person name="Kuo A."/>
            <person name="Paredez A."/>
            <person name="Chapman J."/>
            <person name="Pham J."/>
            <person name="Shu S."/>
            <person name="Neupane R."/>
            <person name="Cipriano M."/>
            <person name="Mancuso J."/>
            <person name="Tu H."/>
            <person name="Salamov A."/>
            <person name="Lindquist E."/>
            <person name="Shapiro H."/>
            <person name="Lucas S."/>
            <person name="Grigoriev I.V."/>
            <person name="Cande W.Z."/>
            <person name="Fulton C."/>
            <person name="Rokhsar D.S."/>
            <person name="Dawson S.C."/>
        </authorList>
    </citation>
    <scope>NUCLEOTIDE SEQUENCE [LARGE SCALE GENOMIC DNA]</scope>
    <source>
        <strain evidence="2 3">NEG-M</strain>
    </source>
</reference>
<dbReference type="VEuPathDB" id="AmoebaDB:NAEGRDRAFT_67074"/>
<dbReference type="GeneID" id="8850287"/>
<sequence length="333" mass="38902">MERIDLNQTSCAEAQSRNDVQQQNNHQQTAAMDNNENTTTIEESFKIISSSNTNVIIDKDLLVRLHHFYTSLESSTHIQQEDFNILLFGTRKHTYQNQNIYIESFKIIYDENILIDYISKHKDGNLQLLGFSMNFDNFDYDLQGKIKKQFQKFHYMVLKHCILQRYSGGKHKNILEKYIGLNIKSFVQNQVYGGDSEVFVQLLAYYTKVFSPYLKNEYIDTICANALLDQSENFECKITYRQDINLTVIAGQSSQFGNHFPSISESNNSSGVDECMNHVFIENNNIPYLEGWINDQLTNENSSEILKLLKEYEELEKFNSSLREELYLVEQEE</sequence>
<evidence type="ECO:0000256" key="1">
    <source>
        <dbReference type="SAM" id="MobiDB-lite"/>
    </source>
</evidence>
<dbReference type="Proteomes" id="UP000006671">
    <property type="component" value="Unassembled WGS sequence"/>
</dbReference>
<organism evidence="3">
    <name type="scientific">Naegleria gruberi</name>
    <name type="common">Amoeba</name>
    <dbReference type="NCBI Taxonomy" id="5762"/>
    <lineage>
        <taxon>Eukaryota</taxon>
        <taxon>Discoba</taxon>
        <taxon>Heterolobosea</taxon>
        <taxon>Tetramitia</taxon>
        <taxon>Eutetramitia</taxon>
        <taxon>Vahlkampfiidae</taxon>
        <taxon>Naegleria</taxon>
    </lineage>
</organism>